<dbReference type="Pfam" id="PF00175">
    <property type="entry name" value="NAD_binding_1"/>
    <property type="match status" value="1"/>
</dbReference>
<feature type="domain" description="2Fe-2S ferredoxin-type" evidence="2">
    <location>
        <begin position="1"/>
        <end position="87"/>
    </location>
</feature>
<dbReference type="PRINTS" id="PR00410">
    <property type="entry name" value="PHEHYDRXLASE"/>
</dbReference>
<name>A0A1D2QQJ1_9GAMM</name>
<dbReference type="InterPro" id="IPR017927">
    <property type="entry name" value="FAD-bd_FR_type"/>
</dbReference>
<dbReference type="InterPro" id="IPR039261">
    <property type="entry name" value="FNR_nucleotide-bd"/>
</dbReference>
<dbReference type="Pfam" id="PF00970">
    <property type="entry name" value="FAD_binding_6"/>
    <property type="match status" value="1"/>
</dbReference>
<dbReference type="Proteomes" id="UP000242502">
    <property type="component" value="Unassembled WGS sequence"/>
</dbReference>
<evidence type="ECO:0000256" key="1">
    <source>
        <dbReference type="ARBA" id="ARBA00034078"/>
    </source>
</evidence>
<evidence type="ECO:0008006" key="6">
    <source>
        <dbReference type="Google" id="ProtNLM"/>
    </source>
</evidence>
<dbReference type="SUPFAM" id="SSF52343">
    <property type="entry name" value="Ferredoxin reductase-like, C-terminal NADP-linked domain"/>
    <property type="match status" value="1"/>
</dbReference>
<dbReference type="InterPro" id="IPR008333">
    <property type="entry name" value="Cbr1-like_FAD-bd_dom"/>
</dbReference>
<dbReference type="PANTHER" id="PTHR47354">
    <property type="entry name" value="NADH OXIDOREDUCTASE HCR"/>
    <property type="match status" value="1"/>
</dbReference>
<dbReference type="EMBL" id="MDLC01000019">
    <property type="protein sequence ID" value="ODS23859.1"/>
    <property type="molecule type" value="Genomic_DNA"/>
</dbReference>
<dbReference type="STRING" id="62101.AB835_06870"/>
<evidence type="ECO:0000313" key="4">
    <source>
        <dbReference type="EMBL" id="ODS23859.1"/>
    </source>
</evidence>
<evidence type="ECO:0000313" key="5">
    <source>
        <dbReference type="Proteomes" id="UP000242502"/>
    </source>
</evidence>
<dbReference type="SUPFAM" id="SSF63380">
    <property type="entry name" value="Riboflavin synthase domain-like"/>
    <property type="match status" value="1"/>
</dbReference>
<dbReference type="PROSITE" id="PS51384">
    <property type="entry name" value="FAD_FR"/>
    <property type="match status" value="1"/>
</dbReference>
<dbReference type="GO" id="GO:0016491">
    <property type="term" value="F:oxidoreductase activity"/>
    <property type="evidence" value="ECO:0007669"/>
    <property type="project" value="InterPro"/>
</dbReference>
<dbReference type="InterPro" id="IPR001041">
    <property type="entry name" value="2Fe-2S_ferredoxin-type"/>
</dbReference>
<comment type="caution">
    <text evidence="4">The sequence shown here is derived from an EMBL/GenBank/DDBJ whole genome shotgun (WGS) entry which is preliminary data.</text>
</comment>
<protein>
    <recommendedName>
        <fullName evidence="6">Ferredoxin</fullName>
    </recommendedName>
</protein>
<dbReference type="InterPro" id="IPR050415">
    <property type="entry name" value="MRET"/>
</dbReference>
<dbReference type="InterPro" id="IPR017938">
    <property type="entry name" value="Riboflavin_synthase-like_b-brl"/>
</dbReference>
<organism evidence="4 5">
    <name type="scientific">Candidatus Endobugula sertula</name>
    <name type="common">Bugula neritina bacterial symbiont</name>
    <dbReference type="NCBI Taxonomy" id="62101"/>
    <lineage>
        <taxon>Bacteria</taxon>
        <taxon>Pseudomonadati</taxon>
        <taxon>Pseudomonadota</taxon>
        <taxon>Gammaproteobacteria</taxon>
        <taxon>Cellvibrionales</taxon>
        <taxon>Cellvibrionaceae</taxon>
        <taxon>Candidatus Endobugula</taxon>
    </lineage>
</organism>
<comment type="cofactor">
    <cofactor evidence="1">
        <name>[2Fe-2S] cluster</name>
        <dbReference type="ChEBI" id="CHEBI:190135"/>
    </cofactor>
</comment>
<dbReference type="Gene3D" id="2.40.30.10">
    <property type="entry name" value="Translation factors"/>
    <property type="match status" value="1"/>
</dbReference>
<reference evidence="4 5" key="1">
    <citation type="journal article" date="2016" name="Appl. Environ. Microbiol.">
        <title>Lack of Overt Genome Reduction in the Bryostatin-Producing Bryozoan Symbiont "Candidatus Endobugula sertula".</title>
        <authorList>
            <person name="Miller I.J."/>
            <person name="Vanee N."/>
            <person name="Fong S.S."/>
            <person name="Lim-Fong G.E."/>
            <person name="Kwan J.C."/>
        </authorList>
    </citation>
    <scope>NUCLEOTIDE SEQUENCE [LARGE SCALE GENOMIC DNA]</scope>
    <source>
        <strain evidence="4">AB1-4</strain>
    </source>
</reference>
<dbReference type="CDD" id="cd00207">
    <property type="entry name" value="fer2"/>
    <property type="match status" value="1"/>
</dbReference>
<evidence type="ECO:0000259" key="2">
    <source>
        <dbReference type="PROSITE" id="PS51085"/>
    </source>
</evidence>
<dbReference type="InterPro" id="IPR012675">
    <property type="entry name" value="Beta-grasp_dom_sf"/>
</dbReference>
<evidence type="ECO:0000259" key="3">
    <source>
        <dbReference type="PROSITE" id="PS51384"/>
    </source>
</evidence>
<dbReference type="PANTHER" id="PTHR47354:SF5">
    <property type="entry name" value="PROTEIN RFBI"/>
    <property type="match status" value="1"/>
</dbReference>
<gene>
    <name evidence="4" type="ORF">AB835_06870</name>
</gene>
<dbReference type="AlphaFoldDB" id="A0A1D2QQJ1"/>
<dbReference type="InterPro" id="IPR001433">
    <property type="entry name" value="OxRdtase_FAD/NAD-bd"/>
</dbReference>
<dbReference type="Pfam" id="PF00111">
    <property type="entry name" value="Fer2"/>
    <property type="match status" value="1"/>
</dbReference>
<dbReference type="PRINTS" id="PR00371">
    <property type="entry name" value="FPNCR"/>
</dbReference>
<dbReference type="Gene3D" id="3.10.20.30">
    <property type="match status" value="1"/>
</dbReference>
<proteinExistence type="predicted"/>
<feature type="domain" description="FAD-binding FR-type" evidence="3">
    <location>
        <begin position="87"/>
        <end position="183"/>
    </location>
</feature>
<dbReference type="SUPFAM" id="SSF54292">
    <property type="entry name" value="2Fe-2S ferredoxin-like"/>
    <property type="match status" value="1"/>
</dbReference>
<dbReference type="InterPro" id="IPR001709">
    <property type="entry name" value="Flavoprot_Pyr_Nucl_cyt_Rdtase"/>
</dbReference>
<dbReference type="PROSITE" id="PS51085">
    <property type="entry name" value="2FE2S_FER_2"/>
    <property type="match status" value="1"/>
</dbReference>
<accession>A0A1D2QQJ1</accession>
<sequence>MPVVTYKDNAISVKQGDSVLETLEKAEFTIPFSCRAGVCHSCIMQTEEAVPKAAQEGLSASQVSQGYFLACSCYPVNDISVRLRGSVDFSKGKVIKKTLLNQTVLAIFIQVDFRWFPGQYLTLWKDEVNGRSYSIASRCDNDKVIELHVKRHEQGLLSRWLHDDVVVDDILTLSLPLGDCFYTEDHHNKPMIMACTGTGLAPLYGILQEALLQQHAAPIVLYAASGEPGGLYYREVLQSLAEQNEQFSYIPVVRRRAQKGMLEQDIIDVVKEKHPDLSGHKIFICGAPNVVKTMQRNCFFQGAAISGILVDAFEMTKVEK</sequence>
<dbReference type="InterPro" id="IPR036010">
    <property type="entry name" value="2Fe-2S_ferredoxin-like_sf"/>
</dbReference>
<dbReference type="GO" id="GO:0051536">
    <property type="term" value="F:iron-sulfur cluster binding"/>
    <property type="evidence" value="ECO:0007669"/>
    <property type="project" value="InterPro"/>
</dbReference>
<dbReference type="Gene3D" id="3.40.50.80">
    <property type="entry name" value="Nucleotide-binding domain of ferredoxin-NADP reductase (FNR) module"/>
    <property type="match status" value="1"/>
</dbReference>